<evidence type="ECO:0000313" key="3">
    <source>
        <dbReference type="Proteomes" id="UP000603865"/>
    </source>
</evidence>
<dbReference type="Proteomes" id="UP000603865">
    <property type="component" value="Unassembled WGS sequence"/>
</dbReference>
<gene>
    <name evidence="2" type="ORF">GCM10008957_44160</name>
</gene>
<feature type="signal peptide" evidence="1">
    <location>
        <begin position="1"/>
        <end position="23"/>
    </location>
</feature>
<reference evidence="2" key="2">
    <citation type="submission" date="2020-09" db="EMBL/GenBank/DDBJ databases">
        <authorList>
            <person name="Sun Q."/>
            <person name="Ohkuma M."/>
        </authorList>
    </citation>
    <scope>NUCLEOTIDE SEQUENCE</scope>
    <source>
        <strain evidence="2">JCM 31311</strain>
    </source>
</reference>
<reference evidence="2" key="1">
    <citation type="journal article" date="2014" name="Int. J. Syst. Evol. Microbiol.">
        <title>Complete genome sequence of Corynebacterium casei LMG S-19264T (=DSM 44701T), isolated from a smear-ripened cheese.</title>
        <authorList>
            <consortium name="US DOE Joint Genome Institute (JGI-PGF)"/>
            <person name="Walter F."/>
            <person name="Albersmeier A."/>
            <person name="Kalinowski J."/>
            <person name="Ruckert C."/>
        </authorList>
    </citation>
    <scope>NUCLEOTIDE SEQUENCE</scope>
    <source>
        <strain evidence="2">JCM 31311</strain>
    </source>
</reference>
<keyword evidence="3" id="KW-1185">Reference proteome</keyword>
<sequence length="289" mass="32725">MIWVTCFRCVFCLLALSGTTLYATPLRLSASNKDGTFIAIYDRANNEKLFMSDHYLSFIKDGRVKFKRYLNSGDDSNTDAMLFKNGIYLSVESNFAATGYSNAIYRLGRDGKMLWMLPRDSSNIHFSNTGEASGSMFASELIDGAYLSTRYFSFDQISGKIHENSFNPVAYYNGLFLRRFLTANDFSNELYPEQAANELFTHTGYGVVDINNRTIVKTFSTPPRAECGAYTPSPISLIQRQELQNSYNKNTVKGEYIYAYRADACGKFTYIFHWTDIKNPAGKVVSGWN</sequence>
<proteinExistence type="predicted"/>
<feature type="chain" id="PRO_5037265090" evidence="1">
    <location>
        <begin position="24"/>
        <end position="289"/>
    </location>
</feature>
<evidence type="ECO:0000256" key="1">
    <source>
        <dbReference type="SAM" id="SignalP"/>
    </source>
</evidence>
<comment type="caution">
    <text evidence="2">The sequence shown here is derived from an EMBL/GenBank/DDBJ whole genome shotgun (WGS) entry which is preliminary data.</text>
</comment>
<organism evidence="2 3">
    <name type="scientific">Deinococcus ruber</name>
    <dbReference type="NCBI Taxonomy" id="1848197"/>
    <lineage>
        <taxon>Bacteria</taxon>
        <taxon>Thermotogati</taxon>
        <taxon>Deinococcota</taxon>
        <taxon>Deinococci</taxon>
        <taxon>Deinococcales</taxon>
        <taxon>Deinococcaceae</taxon>
        <taxon>Deinococcus</taxon>
    </lineage>
</organism>
<evidence type="ECO:0000313" key="2">
    <source>
        <dbReference type="EMBL" id="GGR28047.1"/>
    </source>
</evidence>
<dbReference type="EMBL" id="BMQL01000042">
    <property type="protein sequence ID" value="GGR28047.1"/>
    <property type="molecule type" value="Genomic_DNA"/>
</dbReference>
<keyword evidence="1" id="KW-0732">Signal</keyword>
<dbReference type="AlphaFoldDB" id="A0A918CJP5"/>
<name>A0A918CJP5_9DEIO</name>
<protein>
    <submittedName>
        <fullName evidence="2">Uncharacterized protein</fullName>
    </submittedName>
</protein>
<accession>A0A918CJP5</accession>